<accession>A0A446ZHV2</accession>
<keyword evidence="1" id="KW-0808">Transferase</keyword>
<organism evidence="1 2">
    <name type="scientific">Acinetobacter calcoaceticus</name>
    <dbReference type="NCBI Taxonomy" id="471"/>
    <lineage>
        <taxon>Bacteria</taxon>
        <taxon>Pseudomonadati</taxon>
        <taxon>Pseudomonadota</taxon>
        <taxon>Gammaproteobacteria</taxon>
        <taxon>Moraxellales</taxon>
        <taxon>Moraxellaceae</taxon>
        <taxon>Acinetobacter</taxon>
        <taxon>Acinetobacter calcoaceticus/baumannii complex</taxon>
    </lineage>
</organism>
<dbReference type="AlphaFoldDB" id="A0A446ZHV2"/>
<dbReference type="InterPro" id="IPR031322">
    <property type="entry name" value="Shikimate/glucono_kinase"/>
</dbReference>
<evidence type="ECO:0000313" key="1">
    <source>
        <dbReference type="EMBL" id="VAX44046.1"/>
    </source>
</evidence>
<gene>
    <name evidence="1" type="ORF">AC2117_01225</name>
</gene>
<dbReference type="RefSeq" id="WP_133972670.1">
    <property type="nucleotide sequence ID" value="NZ_LS999521.1"/>
</dbReference>
<protein>
    <submittedName>
        <fullName evidence="1">Shikimate kinase</fullName>
    </submittedName>
</protein>
<dbReference type="EMBL" id="LS999521">
    <property type="protein sequence ID" value="VAX44046.1"/>
    <property type="molecule type" value="Genomic_DNA"/>
</dbReference>
<evidence type="ECO:0000313" key="2">
    <source>
        <dbReference type="Proteomes" id="UP000294355"/>
    </source>
</evidence>
<dbReference type="SUPFAM" id="SSF52540">
    <property type="entry name" value="P-loop containing nucleoside triphosphate hydrolases"/>
    <property type="match status" value="1"/>
</dbReference>
<dbReference type="Proteomes" id="UP000294355">
    <property type="component" value="Chromosome"/>
</dbReference>
<dbReference type="Gene3D" id="3.40.50.300">
    <property type="entry name" value="P-loop containing nucleotide triphosphate hydrolases"/>
    <property type="match status" value="1"/>
</dbReference>
<dbReference type="OrthoDB" id="9003057at2"/>
<dbReference type="InterPro" id="IPR027417">
    <property type="entry name" value="P-loop_NTPase"/>
</dbReference>
<dbReference type="GO" id="GO:0016301">
    <property type="term" value="F:kinase activity"/>
    <property type="evidence" value="ECO:0007669"/>
    <property type="project" value="UniProtKB-KW"/>
</dbReference>
<dbReference type="Pfam" id="PF01202">
    <property type="entry name" value="SKI"/>
    <property type="match status" value="1"/>
</dbReference>
<name>A0A446ZHV2_ACICA</name>
<sequence length="186" mass="21738">MLIHFIGPGGAGKTSLAKQFAIDFGAIYYDLDEHFMLKIGDISQFIAKYSYKEYAIKNIELYRSLITTINPDLINIIVCSSGFMTYPNELMDSYHEIKAQIEESSLTFLLLPSFELEICVKEIVRRQLQREYLNCSSWSEEKKIRNRFPLYINLKCQRFLTNEEPSKIAFELSKKIFIDKNTFQTI</sequence>
<keyword evidence="1" id="KW-0418">Kinase</keyword>
<proteinExistence type="predicted"/>
<reference evidence="1 2" key="1">
    <citation type="submission" date="2018-08" db="EMBL/GenBank/DDBJ databases">
        <authorList>
            <person name="Gonzaga-Molto A."/>
        </authorList>
    </citation>
    <scope>NUCLEOTIDE SEQUENCE [LARGE SCALE GENOMIC DNA]</scope>
    <source>
        <strain evidence="1">Acinetobacter calcoaceticus str. 2117</strain>
    </source>
</reference>